<gene>
    <name evidence="5" type="ORF">GCM10009097_08870</name>
</gene>
<evidence type="ECO:0000259" key="4">
    <source>
        <dbReference type="SMART" id="SM00965"/>
    </source>
</evidence>
<dbReference type="Gene3D" id="3.55.50.30">
    <property type="match status" value="1"/>
</dbReference>
<dbReference type="SMART" id="SM00965">
    <property type="entry name" value="STN"/>
    <property type="match status" value="1"/>
</dbReference>
<accession>A0ABN1BEY5</accession>
<proteinExistence type="predicted"/>
<protein>
    <recommendedName>
        <fullName evidence="4">Secretin/TonB short N-terminal domain-containing protein</fullName>
    </recommendedName>
</protein>
<keyword evidence="6" id="KW-1185">Reference proteome</keyword>
<comment type="caution">
    <text evidence="5">The sequence shown here is derived from an EMBL/GenBank/DDBJ whole genome shotgun (WGS) entry which is preliminary data.</text>
</comment>
<keyword evidence="3" id="KW-0998">Cell outer membrane</keyword>
<sequence length="240" mass="24971">MGWNVLPAVACLSARRLPLSRVRMMLLAWILGPFCCGFAHIAPAQAAGTAARAEPAAFAIDSQPLHDALQAYSRATGRSVLYDAGQVAHLRSTAIDGSLDPDAALAALLQGTGMRARFASTGAFVIVPVEPTAPTATQGEAAAALHAAFYGRVQRVATSILCADAGLAIGRYRLAISAYVSRSGELQRVKAAAQGHAELEPRIEASLEGARLDIEPPPALVQPIVLLVTQQAGRLKACAS</sequence>
<dbReference type="EMBL" id="BAAAEN010000002">
    <property type="protein sequence ID" value="GAA0495069.1"/>
    <property type="molecule type" value="Genomic_DNA"/>
</dbReference>
<dbReference type="Proteomes" id="UP001501706">
    <property type="component" value="Unassembled WGS sequence"/>
</dbReference>
<evidence type="ECO:0000256" key="3">
    <source>
        <dbReference type="ARBA" id="ARBA00023237"/>
    </source>
</evidence>
<evidence type="ECO:0000256" key="2">
    <source>
        <dbReference type="ARBA" id="ARBA00023136"/>
    </source>
</evidence>
<evidence type="ECO:0000313" key="5">
    <source>
        <dbReference type="EMBL" id="GAA0495069.1"/>
    </source>
</evidence>
<name>A0ABN1BEY5_9BURK</name>
<evidence type="ECO:0000313" key="6">
    <source>
        <dbReference type="Proteomes" id="UP001501706"/>
    </source>
</evidence>
<reference evidence="5 6" key="1">
    <citation type="journal article" date="2019" name="Int. J. Syst. Evol. Microbiol.">
        <title>The Global Catalogue of Microorganisms (GCM) 10K type strain sequencing project: providing services to taxonomists for standard genome sequencing and annotation.</title>
        <authorList>
            <consortium name="The Broad Institute Genomics Platform"/>
            <consortium name="The Broad Institute Genome Sequencing Center for Infectious Disease"/>
            <person name="Wu L."/>
            <person name="Ma J."/>
        </authorList>
    </citation>
    <scope>NUCLEOTIDE SEQUENCE [LARGE SCALE GENOMIC DNA]</scope>
    <source>
        <strain evidence="5 6">JCM 14330</strain>
    </source>
</reference>
<keyword evidence="1" id="KW-0813">Transport</keyword>
<feature type="domain" description="Secretin/TonB short N-terminal" evidence="4">
    <location>
        <begin position="78"/>
        <end position="129"/>
    </location>
</feature>
<evidence type="ECO:0000256" key="1">
    <source>
        <dbReference type="ARBA" id="ARBA00022448"/>
    </source>
</evidence>
<keyword evidence="2" id="KW-0472">Membrane</keyword>
<dbReference type="Pfam" id="PF07660">
    <property type="entry name" value="STN"/>
    <property type="match status" value="1"/>
</dbReference>
<organism evidence="5 6">
    <name type="scientific">Pigmentiphaga daeguensis</name>
    <dbReference type="NCBI Taxonomy" id="414049"/>
    <lineage>
        <taxon>Bacteria</taxon>
        <taxon>Pseudomonadati</taxon>
        <taxon>Pseudomonadota</taxon>
        <taxon>Betaproteobacteria</taxon>
        <taxon>Burkholderiales</taxon>
        <taxon>Alcaligenaceae</taxon>
        <taxon>Pigmentiphaga</taxon>
    </lineage>
</organism>
<dbReference type="InterPro" id="IPR011662">
    <property type="entry name" value="Secretin/TonB_short_N"/>
</dbReference>